<keyword evidence="6 10" id="KW-1133">Transmembrane helix</keyword>
<protein>
    <submittedName>
        <fullName evidence="11">ELO family</fullName>
    </submittedName>
</protein>
<gene>
    <name evidence="11" type="ORF">BE221DRAFT_64334</name>
</gene>
<reference evidence="11" key="1">
    <citation type="submission" date="2017-04" db="EMBL/GenBank/DDBJ databases">
        <title>Population genomics of picophytoplankton unveils novel chromosome hypervariability.</title>
        <authorList>
            <consortium name="DOE Joint Genome Institute"/>
            <person name="Blanc-Mathieu R."/>
            <person name="Krasovec M."/>
            <person name="Hebrard M."/>
            <person name="Yau S."/>
            <person name="Desgranges E."/>
            <person name="Martin J."/>
            <person name="Schackwitz W."/>
            <person name="Kuo A."/>
            <person name="Salin G."/>
            <person name="Donnadieu C."/>
            <person name="Desdevises Y."/>
            <person name="Sanchez-Ferandin S."/>
            <person name="Moreau H."/>
            <person name="Rivals E."/>
            <person name="Grigoriev I.V."/>
            <person name="Grimsley N."/>
            <person name="Eyre-Walker A."/>
            <person name="Piganeau G."/>
        </authorList>
    </citation>
    <scope>NUCLEOTIDE SEQUENCE [LARGE SCALE GENOMIC DNA]</scope>
    <source>
        <strain evidence="11">RCC 1115</strain>
    </source>
</reference>
<sequence length="288" mass="33685">MSTLRLAWTTWDAVISRLTFASLDAFGWQVYPVNETTRRWPAVESPTLLISCLIVYLLIVCGGRKSLSSKSTDNKERENPYLKVFVIVHNTFLILLSAYMCLGCIFEAYNNGYKFWGNKYDAGQTKLAGFIYLFFVSKIYEFIDTFIMLLKGNVKQISFLHVYHHATISFIWWMIVRVAPGGDAYFSAALNSWVHVCMYSYYLLAILLGKSSDKRRRYLWWGRYLTQMQMFQFVLNLLQALYCSKFSPYPRFLSEILLVYMATLLALFGQFYYSKHIASVRKMSKKRE</sequence>
<keyword evidence="8 10" id="KW-0472">Membrane</keyword>
<evidence type="ECO:0000256" key="3">
    <source>
        <dbReference type="ARBA" id="ARBA00022679"/>
    </source>
</evidence>
<dbReference type="Pfam" id="PF01151">
    <property type="entry name" value="ELO"/>
    <property type="match status" value="1"/>
</dbReference>
<comment type="subcellular location">
    <subcellularLocation>
        <location evidence="1">Membrane</location>
        <topology evidence="1">Multi-pass membrane protein</topology>
    </subcellularLocation>
</comment>
<accession>A0A1Y5I1J6</accession>
<dbReference type="GO" id="GO:0005789">
    <property type="term" value="C:endoplasmic reticulum membrane"/>
    <property type="evidence" value="ECO:0007669"/>
    <property type="project" value="TreeGrafter"/>
</dbReference>
<dbReference type="GO" id="GO:0030148">
    <property type="term" value="P:sphingolipid biosynthetic process"/>
    <property type="evidence" value="ECO:0007669"/>
    <property type="project" value="TreeGrafter"/>
</dbReference>
<evidence type="ECO:0000256" key="7">
    <source>
        <dbReference type="ARBA" id="ARBA00023098"/>
    </source>
</evidence>
<evidence type="ECO:0000256" key="9">
    <source>
        <dbReference type="ARBA" id="ARBA00023160"/>
    </source>
</evidence>
<evidence type="ECO:0000256" key="4">
    <source>
        <dbReference type="ARBA" id="ARBA00022692"/>
    </source>
</evidence>
<keyword evidence="7" id="KW-0443">Lipid metabolism</keyword>
<proteinExistence type="predicted"/>
<dbReference type="PANTHER" id="PTHR11157:SF126">
    <property type="entry name" value="ELONGATION OF VERY LONG CHAIN FATTY ACIDS PROTEIN"/>
    <property type="match status" value="1"/>
</dbReference>
<dbReference type="GO" id="GO:0034626">
    <property type="term" value="P:fatty acid elongation, polyunsaturated fatty acid"/>
    <property type="evidence" value="ECO:0007669"/>
    <property type="project" value="TreeGrafter"/>
</dbReference>
<dbReference type="EMBL" id="KZ155839">
    <property type="protein sequence ID" value="OUS42014.1"/>
    <property type="molecule type" value="Genomic_DNA"/>
</dbReference>
<dbReference type="PANTHER" id="PTHR11157">
    <property type="entry name" value="FATTY ACID ACYL TRANSFERASE-RELATED"/>
    <property type="match status" value="1"/>
</dbReference>
<keyword evidence="9" id="KW-0275">Fatty acid biosynthesis</keyword>
<dbReference type="PROSITE" id="PS01188">
    <property type="entry name" value="ELO"/>
    <property type="match status" value="1"/>
</dbReference>
<keyword evidence="5" id="KW-0276">Fatty acid metabolism</keyword>
<feature type="transmembrane region" description="Helical" evidence="10">
    <location>
        <begin position="45"/>
        <end position="63"/>
    </location>
</feature>
<feature type="transmembrane region" description="Helical" evidence="10">
    <location>
        <begin position="252"/>
        <end position="273"/>
    </location>
</feature>
<dbReference type="GO" id="GO:0034625">
    <property type="term" value="P:fatty acid elongation, monounsaturated fatty acid"/>
    <property type="evidence" value="ECO:0007669"/>
    <property type="project" value="TreeGrafter"/>
</dbReference>
<keyword evidence="2" id="KW-0444">Lipid biosynthesis</keyword>
<evidence type="ECO:0000256" key="2">
    <source>
        <dbReference type="ARBA" id="ARBA00022516"/>
    </source>
</evidence>
<dbReference type="InterPro" id="IPR002076">
    <property type="entry name" value="ELO_fam"/>
</dbReference>
<evidence type="ECO:0000256" key="1">
    <source>
        <dbReference type="ARBA" id="ARBA00004141"/>
    </source>
</evidence>
<keyword evidence="4 10" id="KW-0812">Transmembrane</keyword>
<feature type="transmembrane region" description="Helical" evidence="10">
    <location>
        <begin position="84"/>
        <end position="109"/>
    </location>
</feature>
<dbReference type="AlphaFoldDB" id="A0A1Y5I1J6"/>
<organism evidence="11">
    <name type="scientific">Ostreococcus tauri</name>
    <name type="common">Marine green alga</name>
    <dbReference type="NCBI Taxonomy" id="70448"/>
    <lineage>
        <taxon>Eukaryota</taxon>
        <taxon>Viridiplantae</taxon>
        <taxon>Chlorophyta</taxon>
        <taxon>Mamiellophyceae</taxon>
        <taxon>Mamiellales</taxon>
        <taxon>Bathycoccaceae</taxon>
        <taxon>Ostreococcus</taxon>
    </lineage>
</organism>
<feature type="transmembrane region" description="Helical" evidence="10">
    <location>
        <begin position="185"/>
        <end position="208"/>
    </location>
</feature>
<feature type="transmembrane region" description="Helical" evidence="10">
    <location>
        <begin position="162"/>
        <end position="179"/>
    </location>
</feature>
<keyword evidence="3" id="KW-0808">Transferase</keyword>
<dbReference type="GO" id="GO:0042761">
    <property type="term" value="P:very long-chain fatty acid biosynthetic process"/>
    <property type="evidence" value="ECO:0007669"/>
    <property type="project" value="TreeGrafter"/>
</dbReference>
<evidence type="ECO:0000256" key="8">
    <source>
        <dbReference type="ARBA" id="ARBA00023136"/>
    </source>
</evidence>
<dbReference type="GO" id="GO:0019367">
    <property type="term" value="P:fatty acid elongation, saturated fatty acid"/>
    <property type="evidence" value="ECO:0007669"/>
    <property type="project" value="TreeGrafter"/>
</dbReference>
<dbReference type="Proteomes" id="UP000195557">
    <property type="component" value="Unassembled WGS sequence"/>
</dbReference>
<evidence type="ECO:0000256" key="5">
    <source>
        <dbReference type="ARBA" id="ARBA00022832"/>
    </source>
</evidence>
<name>A0A1Y5I1J6_OSTTA</name>
<evidence type="ECO:0000256" key="6">
    <source>
        <dbReference type="ARBA" id="ARBA00022989"/>
    </source>
</evidence>
<dbReference type="GO" id="GO:0009922">
    <property type="term" value="F:fatty acid elongase activity"/>
    <property type="evidence" value="ECO:0007669"/>
    <property type="project" value="InterPro"/>
</dbReference>
<evidence type="ECO:0000256" key="10">
    <source>
        <dbReference type="SAM" id="Phobius"/>
    </source>
</evidence>
<feature type="transmembrane region" description="Helical" evidence="10">
    <location>
        <begin position="220"/>
        <end position="240"/>
    </location>
</feature>
<feature type="transmembrane region" description="Helical" evidence="10">
    <location>
        <begin position="129"/>
        <end position="150"/>
    </location>
</feature>
<dbReference type="InterPro" id="IPR030457">
    <property type="entry name" value="ELO_CS"/>
</dbReference>
<evidence type="ECO:0000313" key="11">
    <source>
        <dbReference type="EMBL" id="OUS42014.1"/>
    </source>
</evidence>